<reference evidence="2 3" key="1">
    <citation type="journal article" date="2012" name="J. Bacteriol.">
        <title>Genome sequence of benzo(a)pyrene-degrading bacterium Novosphingobium pentaromativorans US6-1.</title>
        <authorList>
            <person name="Luo Y.R."/>
            <person name="Kang S.G."/>
            <person name="Kim S.J."/>
            <person name="Kim M.R."/>
            <person name="Li N."/>
            <person name="Lee J.H."/>
            <person name="Kwon K.K."/>
        </authorList>
    </citation>
    <scope>NUCLEOTIDE SEQUENCE [LARGE SCALE GENOMIC DNA]</scope>
    <source>
        <strain evidence="2 3">US6-1</strain>
    </source>
</reference>
<evidence type="ECO:0000313" key="3">
    <source>
        <dbReference type="Proteomes" id="UP000004030"/>
    </source>
</evidence>
<gene>
    <name evidence="2" type="ORF">NSU_3825</name>
</gene>
<dbReference type="Proteomes" id="UP000004030">
    <property type="component" value="Unassembled WGS sequence"/>
</dbReference>
<dbReference type="AntiFam" id="ANF00174">
    <property type="entry name" value="Shadow ORF (irp2)"/>
</dbReference>
<sequence>MLTQRRRRRIGAPGLCLSSIDRSGQHRAKDQIGLGVRQSQVGLQPVRIEATNQATAHAQRRPCIGQNLSHGAGFDQTGVTRPVAIDGRNRRKVSDQQHRQRGPLGDAAVHAVEQMGIEREVPDGVQRVASRVVDIGSAVKSGDRAVLGQHIEPHRIEAACGRIAPLGQGRVLSGHGPQHAQPSAQNRGPDGPFGEMAVALTRQKARPLLFVKLAKGQRDGDLRIGGARQAALFKDEGSVCARIDHLAGFADTGARLVESNIGHNPARAVAVARQTRGGADNLWQAAELGLDLTQLNAEPPQLDLTVLATEELDLAVWQVAAQIAGIVKPLAGDGMPDEAGPRFNRIVPVAERQPIACDEQLAGHMDRARREIGLQDVEALIAQRLAIRHRRPRCVGSVDRMKDRPDRRFGGAAQAEQLRLGRGLAQARRQSDRNPVAAQHHDPQPADQARSGVAGRRHHEVGERRRGVPDRHLVQFDGLGPTDRIALPIDLRDHDRSAGGQHAKDIEDRQIELERRNPQHAVRGVQAEPLVEIRQGIASGAMADRNALGLACAAGCEDHIGQIARRHRSGL</sequence>
<name>G6EHK4_9SPHN</name>
<keyword evidence="3" id="KW-1185">Reference proteome</keyword>
<dbReference type="AlphaFoldDB" id="G6EHK4"/>
<feature type="region of interest" description="Disordered" evidence="1">
    <location>
        <begin position="170"/>
        <end position="189"/>
    </location>
</feature>
<feature type="compositionally biased region" description="Low complexity" evidence="1">
    <location>
        <begin position="417"/>
        <end position="428"/>
    </location>
</feature>
<protein>
    <submittedName>
        <fullName evidence="2">Uncharacterized protein</fullName>
    </submittedName>
</protein>
<accession>G6EHK4</accession>
<organism evidence="2 3">
    <name type="scientific">Novosphingobium pentaromativorans US6-1</name>
    <dbReference type="NCBI Taxonomy" id="1088721"/>
    <lineage>
        <taxon>Bacteria</taxon>
        <taxon>Pseudomonadati</taxon>
        <taxon>Pseudomonadota</taxon>
        <taxon>Alphaproteobacteria</taxon>
        <taxon>Sphingomonadales</taxon>
        <taxon>Sphingomonadaceae</taxon>
        <taxon>Novosphingobium</taxon>
    </lineage>
</organism>
<evidence type="ECO:0000256" key="1">
    <source>
        <dbReference type="SAM" id="MobiDB-lite"/>
    </source>
</evidence>
<dbReference type="AntiFam" id="ANF00178">
    <property type="entry name" value="Shadow ORF (opposite dhbF)"/>
</dbReference>
<feature type="compositionally biased region" description="Basic and acidic residues" evidence="1">
    <location>
        <begin position="460"/>
        <end position="474"/>
    </location>
</feature>
<feature type="region of interest" description="Disordered" evidence="1">
    <location>
        <begin position="396"/>
        <end position="476"/>
    </location>
</feature>
<feature type="compositionally biased region" description="Basic and acidic residues" evidence="1">
    <location>
        <begin position="399"/>
        <end position="409"/>
    </location>
</feature>
<evidence type="ECO:0000313" key="2">
    <source>
        <dbReference type="EMBL" id="EHJ59217.1"/>
    </source>
</evidence>
<comment type="caution">
    <text evidence="2">The sequence shown here is derived from an EMBL/GenBank/DDBJ whole genome shotgun (WGS) entry which is preliminary data.</text>
</comment>
<dbReference type="EMBL" id="AGFM01000060">
    <property type="protein sequence ID" value="EHJ59217.1"/>
    <property type="molecule type" value="Genomic_DNA"/>
</dbReference>
<proteinExistence type="predicted"/>
<dbReference type="PATRIC" id="fig|1088721.3.peg.3766"/>